<keyword evidence="7" id="KW-1185">Reference proteome</keyword>
<dbReference type="PANTHER" id="PTHR33963:SF2">
    <property type="entry name" value="MKRN2 OPPOSITE STRAND PROTEIN"/>
    <property type="match status" value="1"/>
</dbReference>
<comment type="caution">
    <text evidence="6">The sequence shown here is derived from an EMBL/GenBank/DDBJ whole genome shotgun (WGS) entry which is preliminary data.</text>
</comment>
<dbReference type="Pfam" id="PF16044">
    <property type="entry name" value="DUF4796_C"/>
    <property type="match status" value="1"/>
</dbReference>
<evidence type="ECO:0000313" key="7">
    <source>
        <dbReference type="Proteomes" id="UP000054937"/>
    </source>
</evidence>
<sequence>MNQLQIWKNTCLTCKKTVYNFGKTECPICSQNLQSKLIYKNPIQNPRKNSIIITTSNKKLDPISYSQTDILHIGISDSKNNITHFWNQYKTDYNLEQNKFWENSISIPIKPEENLENLENLENFNNNVNNLDDEDFDQILQISLQFQKQNYPRYHQFNNNCFDFVARFLSEIQFQQQFFWSKENLAESVIKPHIKQLEKFCQIYKIFNQNQNNPNFYLIGENLNEQNITIVCDLCENLCKNNNNNRFKCKTCDDYDLCTRCFQNFGSQHQHQFEKL</sequence>
<keyword evidence="1" id="KW-0479">Metal-binding</keyword>
<dbReference type="SUPFAM" id="SSF57850">
    <property type="entry name" value="RING/U-box"/>
    <property type="match status" value="1"/>
</dbReference>
<feature type="domain" description="ZZ-type" evidence="4">
    <location>
        <begin position="232"/>
        <end position="272"/>
    </location>
</feature>
<evidence type="ECO:0000259" key="5">
    <source>
        <dbReference type="Pfam" id="PF16044"/>
    </source>
</evidence>
<dbReference type="Gene3D" id="3.30.60.90">
    <property type="match status" value="1"/>
</dbReference>
<evidence type="ECO:0000259" key="4">
    <source>
        <dbReference type="Pfam" id="PF00569"/>
    </source>
</evidence>
<dbReference type="InParanoid" id="A0A0V0QCW8"/>
<evidence type="ECO:0000256" key="2">
    <source>
        <dbReference type="ARBA" id="ARBA00022771"/>
    </source>
</evidence>
<dbReference type="InterPro" id="IPR043145">
    <property type="entry name" value="Znf_ZZ_sf"/>
</dbReference>
<evidence type="ECO:0000256" key="3">
    <source>
        <dbReference type="ARBA" id="ARBA00022833"/>
    </source>
</evidence>
<dbReference type="Proteomes" id="UP000054937">
    <property type="component" value="Unassembled WGS sequence"/>
</dbReference>
<dbReference type="InterPro" id="IPR053921">
    <property type="entry name" value="MKRN2OS-like_C"/>
</dbReference>
<dbReference type="EMBL" id="LDAU01000196">
    <property type="protein sequence ID" value="KRX00054.1"/>
    <property type="molecule type" value="Genomic_DNA"/>
</dbReference>
<keyword evidence="2" id="KW-0863">Zinc-finger</keyword>
<dbReference type="InterPro" id="IPR000433">
    <property type="entry name" value="Znf_ZZ"/>
</dbReference>
<gene>
    <name evidence="6" type="ORF">PPERSA_07251</name>
</gene>
<dbReference type="OrthoDB" id="2122982at2759"/>
<protein>
    <submittedName>
        <fullName evidence="6">Uncharacterized protein</fullName>
    </submittedName>
</protein>
<organism evidence="6 7">
    <name type="scientific">Pseudocohnilembus persalinus</name>
    <name type="common">Ciliate</name>
    <dbReference type="NCBI Taxonomy" id="266149"/>
    <lineage>
        <taxon>Eukaryota</taxon>
        <taxon>Sar</taxon>
        <taxon>Alveolata</taxon>
        <taxon>Ciliophora</taxon>
        <taxon>Intramacronucleata</taxon>
        <taxon>Oligohymenophorea</taxon>
        <taxon>Scuticociliatia</taxon>
        <taxon>Philasterida</taxon>
        <taxon>Pseudocohnilembidae</taxon>
        <taxon>Pseudocohnilembus</taxon>
    </lineage>
</organism>
<proteinExistence type="predicted"/>
<dbReference type="PANTHER" id="PTHR33963">
    <property type="entry name" value="MKRN2 OPPOSITE STRAND PROTEIN"/>
    <property type="match status" value="1"/>
</dbReference>
<accession>A0A0V0QCW8</accession>
<evidence type="ECO:0000256" key="1">
    <source>
        <dbReference type="ARBA" id="ARBA00022723"/>
    </source>
</evidence>
<name>A0A0V0QCW8_PSEPJ</name>
<feature type="domain" description="MKRN2 opposite strand protein-like C-terminal" evidence="5">
    <location>
        <begin position="42"/>
        <end position="205"/>
    </location>
</feature>
<evidence type="ECO:0000313" key="6">
    <source>
        <dbReference type="EMBL" id="KRX00054.1"/>
    </source>
</evidence>
<dbReference type="Pfam" id="PF00569">
    <property type="entry name" value="ZZ"/>
    <property type="match status" value="1"/>
</dbReference>
<dbReference type="GO" id="GO:0008270">
    <property type="term" value="F:zinc ion binding"/>
    <property type="evidence" value="ECO:0007669"/>
    <property type="project" value="UniProtKB-KW"/>
</dbReference>
<keyword evidence="3" id="KW-0862">Zinc</keyword>
<reference evidence="6 7" key="1">
    <citation type="journal article" date="2015" name="Sci. Rep.">
        <title>Genome of the facultative scuticociliatosis pathogen Pseudocohnilembus persalinus provides insight into its virulence through horizontal gene transfer.</title>
        <authorList>
            <person name="Xiong J."/>
            <person name="Wang G."/>
            <person name="Cheng J."/>
            <person name="Tian M."/>
            <person name="Pan X."/>
            <person name="Warren A."/>
            <person name="Jiang C."/>
            <person name="Yuan D."/>
            <person name="Miao W."/>
        </authorList>
    </citation>
    <scope>NUCLEOTIDE SEQUENCE [LARGE SCALE GENOMIC DNA]</scope>
    <source>
        <strain evidence="6">36N120E</strain>
    </source>
</reference>
<dbReference type="InterPro" id="IPR032016">
    <property type="entry name" value="MKRN2OS-like"/>
</dbReference>
<dbReference type="AlphaFoldDB" id="A0A0V0QCW8"/>